<organism evidence="11 12">
    <name type="scientific">Diachasma alloeum</name>
    <dbReference type="NCBI Taxonomy" id="454923"/>
    <lineage>
        <taxon>Eukaryota</taxon>
        <taxon>Metazoa</taxon>
        <taxon>Ecdysozoa</taxon>
        <taxon>Arthropoda</taxon>
        <taxon>Hexapoda</taxon>
        <taxon>Insecta</taxon>
        <taxon>Pterygota</taxon>
        <taxon>Neoptera</taxon>
        <taxon>Endopterygota</taxon>
        <taxon>Hymenoptera</taxon>
        <taxon>Apocrita</taxon>
        <taxon>Ichneumonoidea</taxon>
        <taxon>Braconidae</taxon>
        <taxon>Opiinae</taxon>
        <taxon>Diachasma</taxon>
    </lineage>
</organism>
<gene>
    <name evidence="11" type="primary">Or4</name>
    <name evidence="11" type="ORF">DALL_DALL000225</name>
</gene>
<name>A0A4E0RYY6_9HYME</name>
<dbReference type="OrthoDB" id="6604226at2759"/>
<protein>
    <recommendedName>
        <fullName evidence="10">Odorant receptor</fullName>
    </recommendedName>
</protein>
<comment type="caution">
    <text evidence="10">Lacks conserved residue(s) required for the propagation of feature annotation.</text>
</comment>
<evidence type="ECO:0000256" key="3">
    <source>
        <dbReference type="ARBA" id="ARBA00022606"/>
    </source>
</evidence>
<dbReference type="GO" id="GO:0007165">
    <property type="term" value="P:signal transduction"/>
    <property type="evidence" value="ECO:0007669"/>
    <property type="project" value="UniProtKB-KW"/>
</dbReference>
<evidence type="ECO:0000256" key="4">
    <source>
        <dbReference type="ARBA" id="ARBA00022692"/>
    </source>
</evidence>
<evidence type="ECO:0000313" key="12">
    <source>
        <dbReference type="Proteomes" id="UP000297026"/>
    </source>
</evidence>
<evidence type="ECO:0000313" key="11">
    <source>
        <dbReference type="EMBL" id="THK33031.1"/>
    </source>
</evidence>
<keyword evidence="6 10" id="KW-1133">Transmembrane helix</keyword>
<evidence type="ECO:0000256" key="2">
    <source>
        <dbReference type="ARBA" id="ARBA00022475"/>
    </source>
</evidence>
<sequence>MRDEFAVLGAVPAHSERSKDDMKYSTELNRWFLTPIGIWPTRSDTHIIEKILSEFLVFLSCFLICFQLVPCLLHTFIKEQNPKLKMKMIGPLSFGFMSISKYLFMVARKQEIGYCLEHIDVDWRRVAYLDDREIMLMNAKLGRFIAWLCAAFMYGGGLFYHTVMPFAAGSFVTPDNITIRPLVYAIYDPLFSAQTTPSYEIVFTIQCFSGFVVDTVTIGACSLAAVFVLHICGQLKIVRSRLESFVKGRIYERKNVEGRMAEIIELHLRALGFVVRVEGILTEVCFIELVGCTMNICFLGYYFMTEFDQNAAIGTITYCILLVSFIFNIFIFCYIGETLTQQEDKVGRTAYMIKWYELPPKSARDLIFLLAMTKTPICITAGKMAELSFQSFSGVLKTAAAYLNLLRTLLM</sequence>
<dbReference type="Proteomes" id="UP000297026">
    <property type="component" value="Unassembled WGS sequence"/>
</dbReference>
<feature type="transmembrane region" description="Helical" evidence="10">
    <location>
        <begin position="315"/>
        <end position="335"/>
    </location>
</feature>
<feature type="transmembrane region" description="Helical" evidence="10">
    <location>
        <begin position="201"/>
        <end position="232"/>
    </location>
</feature>
<dbReference type="PANTHER" id="PTHR21137">
    <property type="entry name" value="ODORANT RECEPTOR"/>
    <property type="match status" value="1"/>
</dbReference>
<dbReference type="EMBL" id="ML158621">
    <property type="protein sequence ID" value="THK33031.1"/>
    <property type="molecule type" value="Genomic_DNA"/>
</dbReference>
<evidence type="ECO:0000256" key="9">
    <source>
        <dbReference type="ARBA" id="ARBA00023224"/>
    </source>
</evidence>
<reference evidence="11" key="1">
    <citation type="submission" date="2019-02" db="EMBL/GenBank/DDBJ databases">
        <title>Genome of the parasitoid wasp Diachasma alloeum, an emerging model for ecological speciation and transitions to asexual reproduction.</title>
        <authorList>
            <person name="Robertson H.M."/>
            <person name="Walden K.K."/>
            <person name="Tvedte E.S."/>
            <person name="Hood G.R."/>
            <person name="Feder J.L."/>
            <person name="Forbes A.A."/>
            <person name="Logsdon J.M."/>
            <person name="Mcelroy K.E."/>
        </authorList>
    </citation>
    <scope>NUCLEOTIDE SEQUENCE [LARGE SCALE GENOMIC DNA]</scope>
    <source>
        <strain evidence="11">Michigan</strain>
    </source>
</reference>
<comment type="similarity">
    <text evidence="10">Belongs to the insect chemoreceptor superfamily. Heteromeric odorant receptor channel (TC 1.A.69) family.</text>
</comment>
<dbReference type="InterPro" id="IPR004117">
    <property type="entry name" value="7tm6_olfct_rcpt"/>
</dbReference>
<evidence type="ECO:0000256" key="6">
    <source>
        <dbReference type="ARBA" id="ARBA00022989"/>
    </source>
</evidence>
<evidence type="ECO:0000256" key="8">
    <source>
        <dbReference type="ARBA" id="ARBA00023170"/>
    </source>
</evidence>
<accession>A0A4E0RYY6</accession>
<keyword evidence="12" id="KW-1185">Reference proteome</keyword>
<keyword evidence="4 10" id="KW-0812">Transmembrane</keyword>
<dbReference type="AlphaFoldDB" id="A0A4E0RYY6"/>
<comment type="subcellular location">
    <subcellularLocation>
        <location evidence="1 10">Cell membrane</location>
        <topology evidence="1 10">Multi-pass membrane protein</topology>
    </subcellularLocation>
</comment>
<feature type="transmembrane region" description="Helical" evidence="10">
    <location>
        <begin position="55"/>
        <end position="77"/>
    </location>
</feature>
<feature type="transmembrane region" description="Helical" evidence="10">
    <location>
        <begin position="280"/>
        <end position="303"/>
    </location>
</feature>
<proteinExistence type="inferred from homology"/>
<keyword evidence="3 10" id="KW-0716">Sensory transduction</keyword>
<evidence type="ECO:0000256" key="5">
    <source>
        <dbReference type="ARBA" id="ARBA00022725"/>
    </source>
</evidence>
<evidence type="ECO:0000256" key="7">
    <source>
        <dbReference type="ARBA" id="ARBA00023136"/>
    </source>
</evidence>
<evidence type="ECO:0000256" key="10">
    <source>
        <dbReference type="RuleBase" id="RU351113"/>
    </source>
</evidence>
<dbReference type="GO" id="GO:0005886">
    <property type="term" value="C:plasma membrane"/>
    <property type="evidence" value="ECO:0007669"/>
    <property type="project" value="UniProtKB-SubCell"/>
</dbReference>
<keyword evidence="5 10" id="KW-0552">Olfaction</keyword>
<keyword evidence="2" id="KW-1003">Cell membrane</keyword>
<keyword evidence="7 10" id="KW-0472">Membrane</keyword>
<dbReference type="PANTHER" id="PTHR21137:SF35">
    <property type="entry name" value="ODORANT RECEPTOR 19A-RELATED"/>
    <property type="match status" value="1"/>
</dbReference>
<dbReference type="Pfam" id="PF02949">
    <property type="entry name" value="7tm_6"/>
    <property type="match status" value="1"/>
</dbReference>
<dbReference type="GO" id="GO:0005549">
    <property type="term" value="F:odorant binding"/>
    <property type="evidence" value="ECO:0007669"/>
    <property type="project" value="InterPro"/>
</dbReference>
<keyword evidence="9 10" id="KW-0807">Transducer</keyword>
<feature type="transmembrane region" description="Helical" evidence="10">
    <location>
        <begin position="144"/>
        <end position="163"/>
    </location>
</feature>
<dbReference type="GO" id="GO:0004984">
    <property type="term" value="F:olfactory receptor activity"/>
    <property type="evidence" value="ECO:0007669"/>
    <property type="project" value="InterPro"/>
</dbReference>
<evidence type="ECO:0000256" key="1">
    <source>
        <dbReference type="ARBA" id="ARBA00004651"/>
    </source>
</evidence>
<keyword evidence="8 10" id="KW-0675">Receptor</keyword>